<accession>A0ABU4KN69</accession>
<proteinExistence type="predicted"/>
<reference evidence="1 2" key="1">
    <citation type="journal article" date="2023" name="FEMS Microbes">
        <title>Whole genomes of deep-sea sponge-associated bacteria exhibit high novel natural product potential.</title>
        <authorList>
            <person name="Hesketh-Best P.J."/>
            <person name="January G.G."/>
            <person name="Koch M.J."/>
            <person name="Warburton P.J."/>
            <person name="Howell K.L."/>
            <person name="Upton M."/>
        </authorList>
    </citation>
    <scope>NUCLEOTIDE SEQUENCE [LARGE SCALE GENOMIC DNA]</scope>
    <source>
        <strain evidence="1 2">PC206-O</strain>
    </source>
</reference>
<evidence type="ECO:0000313" key="1">
    <source>
        <dbReference type="EMBL" id="MDX2334382.1"/>
    </source>
</evidence>
<sequence>MTLAHYYGRFIQYIPLTVPLKGRKMRVGGFSVVAATASFMAFSPSSVAHAQTQPDRASAFTDVAACRAIPNDTARLSCYDRAVALLDSAEQTGDIVVMDRAQVRDANRQLFGFQLTNPFAGRLSGDPEPEVEAIETSLTSATAMVDGKWVFRLADGSEWRQVDSGPVRFSNRAGADVRVRRAALGSYMMTLDRSRAVRVRRQ</sequence>
<comment type="caution">
    <text evidence="1">The sequence shown here is derived from an EMBL/GenBank/DDBJ whole genome shotgun (WGS) entry which is preliminary data.</text>
</comment>
<evidence type="ECO:0000313" key="2">
    <source>
        <dbReference type="Proteomes" id="UP001272940"/>
    </source>
</evidence>
<keyword evidence="2" id="KW-1185">Reference proteome</keyword>
<dbReference type="EMBL" id="JAMYEC010000003">
    <property type="protein sequence ID" value="MDX2334382.1"/>
    <property type="molecule type" value="Genomic_DNA"/>
</dbReference>
<dbReference type="RefSeq" id="WP_146112050.1">
    <property type="nucleotide sequence ID" value="NZ_JAMYEC010000003.1"/>
</dbReference>
<organism evidence="1 2">
    <name type="scientific">Brevundimonas vesicularis</name>
    <name type="common">Pseudomonas vesicularis</name>
    <dbReference type="NCBI Taxonomy" id="41276"/>
    <lineage>
        <taxon>Bacteria</taxon>
        <taxon>Pseudomonadati</taxon>
        <taxon>Pseudomonadota</taxon>
        <taxon>Alphaproteobacteria</taxon>
        <taxon>Caulobacterales</taxon>
        <taxon>Caulobacteraceae</taxon>
        <taxon>Brevundimonas</taxon>
    </lineage>
</organism>
<dbReference type="Proteomes" id="UP001272940">
    <property type="component" value="Unassembled WGS sequence"/>
</dbReference>
<name>A0ABU4KN69_BREVE</name>
<gene>
    <name evidence="1" type="ORF">NJD11_05425</name>
</gene>
<protein>
    <submittedName>
        <fullName evidence="1">Uncharacterized protein</fullName>
    </submittedName>
</protein>